<dbReference type="Proteomes" id="UP001232063">
    <property type="component" value="Unassembled WGS sequence"/>
</dbReference>
<protein>
    <recommendedName>
        <fullName evidence="4">Autotransporter domain-containing protein</fullName>
    </recommendedName>
</protein>
<proteinExistence type="predicted"/>
<evidence type="ECO:0008006" key="4">
    <source>
        <dbReference type="Google" id="ProtNLM"/>
    </source>
</evidence>
<organism evidence="2 3">
    <name type="scientific">Xanthocytophaga agilis</name>
    <dbReference type="NCBI Taxonomy" id="3048010"/>
    <lineage>
        <taxon>Bacteria</taxon>
        <taxon>Pseudomonadati</taxon>
        <taxon>Bacteroidota</taxon>
        <taxon>Cytophagia</taxon>
        <taxon>Cytophagales</taxon>
        <taxon>Rhodocytophagaceae</taxon>
        <taxon>Xanthocytophaga</taxon>
    </lineage>
</organism>
<name>A0AAE3R005_9BACT</name>
<feature type="chain" id="PRO_5042263203" description="Autotransporter domain-containing protein" evidence="1">
    <location>
        <begin position="27"/>
        <end position="1030"/>
    </location>
</feature>
<accession>A0AAE3R005</accession>
<reference evidence="2" key="1">
    <citation type="submission" date="2023-05" db="EMBL/GenBank/DDBJ databases">
        <authorList>
            <person name="Zhang X."/>
        </authorList>
    </citation>
    <scope>NUCLEOTIDE SEQUENCE</scope>
    <source>
        <strain evidence="2">BD1B2-1</strain>
    </source>
</reference>
<dbReference type="RefSeq" id="WP_314510665.1">
    <property type="nucleotide sequence ID" value="NZ_JASJOU010000003.1"/>
</dbReference>
<dbReference type="AlphaFoldDB" id="A0AAE3R005"/>
<comment type="caution">
    <text evidence="2">The sequence shown here is derived from an EMBL/GenBank/DDBJ whole genome shotgun (WGS) entry which is preliminary data.</text>
</comment>
<evidence type="ECO:0000256" key="1">
    <source>
        <dbReference type="SAM" id="SignalP"/>
    </source>
</evidence>
<keyword evidence="1" id="KW-0732">Signal</keyword>
<evidence type="ECO:0000313" key="2">
    <source>
        <dbReference type="EMBL" id="MDJ1501171.1"/>
    </source>
</evidence>
<keyword evidence="3" id="KW-1185">Reference proteome</keyword>
<dbReference type="EMBL" id="JASJOU010000003">
    <property type="protein sequence ID" value="MDJ1501171.1"/>
    <property type="molecule type" value="Genomic_DNA"/>
</dbReference>
<sequence>MQPHNRFRKSLLFLLLFVVSILPALSASYTWTGSSSTNWNTASNWSPAGVPTSTDNVTIATASNAPALSGNVTVTNFTLQSGSIQLNGYTLNITGVAYFPAGTVGAGAINATGSATTFGGSSTGPVINASVNIVSGSIIFQYTTFNTTASFEKTGASGDTGNGGNVFNGVTTIKFSSATGGYITSAQTTSDTFNGDLTLINTGTSGNGIYLARAGTANAFNGNISVSSTANSNILFGDTGGKSTLLAGKTISIGSQGFSAGGLSLAGITQNGTAAVNLPLTGTSTLTLGPLTNFGGPLTATAGGILLNGVTCNGTTYLEKTGSSGENGNGGNVFNGATTIKYSATGSGGMGSALTSKDVFNGDLTIISNSNSGYGLYLSRATTGNEYNGNIIINSTGSALISFGYGNGTSTLATGKTISIGSQGYSAGTLQLAGITQNGTAAVNLSMTGTSILTLGPLTNFGGPLTATAGGILLNGVTCNGTTYLEKTGSSGENGNGGNVFNGATTIKYSATGSGGMGSALTSKDVFNGDLTIISNSNSGYGLYLSRATTGNEYNGNIIINSTGSALISFGYGNGTSTLATGKTISIGSQGYSAGTLQLAGITQNGTAAVNLPLTGTSTLTLGPLTNFGGPLTATALGFQLNGVTCNNTAYLEKTGTGGYNGQGGNTFSGPTTFKIAATGGGYWTFGESKKDVFGNNLTLTTEGPGQFYLSRVGTGHEFNGDIIINSSNANGSVLFGDQGGLSTLKTGHVIRVESANFTAGRLSLAGITQEGADPMTLSTSGSSVIILGPATTFRGDLTVTAGGIQLDGVTCEKTATLTKTGTSGENSRGGNWFKGVTSLTFASPTGTYWTTGNTVKDIFGSTLTVTNSGTAGGGLYLSRGAAGSEYQGDIIVNSTNAGGFIYFGESGGTSILSSGRKIAVGSLNFTAGSLRLWNFTQLGAAEQSLTFGGNAELYLNKGNVFNGIVRFTAPNLYLDQSTFLNEAYFTKTGNTTNSCSGGNTFTKKVLIACTGTGSLNMATAKDDVVMKPQ</sequence>
<feature type="signal peptide" evidence="1">
    <location>
        <begin position="1"/>
        <end position="26"/>
    </location>
</feature>
<evidence type="ECO:0000313" key="3">
    <source>
        <dbReference type="Proteomes" id="UP001232063"/>
    </source>
</evidence>
<gene>
    <name evidence="2" type="ORF">QNI22_10955</name>
</gene>